<keyword evidence="2" id="KW-0614">Plasmid</keyword>
<evidence type="ECO:0000313" key="2">
    <source>
        <dbReference type="EMBL" id="QRZ16081.1"/>
    </source>
</evidence>
<keyword evidence="3" id="KW-1185">Reference proteome</keyword>
<gene>
    <name evidence="2" type="ORF">JWJ88_21275</name>
</gene>
<feature type="region of interest" description="Disordered" evidence="1">
    <location>
        <begin position="1"/>
        <end position="23"/>
    </location>
</feature>
<organism evidence="2 3">
    <name type="scientific">Paracoccus methylovorus</name>
    <dbReference type="NCBI Taxonomy" id="2812658"/>
    <lineage>
        <taxon>Bacteria</taxon>
        <taxon>Pseudomonadati</taxon>
        <taxon>Pseudomonadota</taxon>
        <taxon>Alphaproteobacteria</taxon>
        <taxon>Rhodobacterales</taxon>
        <taxon>Paracoccaceae</taxon>
        <taxon>Paracoccus</taxon>
    </lineage>
</organism>
<dbReference type="Proteomes" id="UP000663629">
    <property type="component" value="Plasmid p2"/>
</dbReference>
<dbReference type="RefSeq" id="WP_205296968.1">
    <property type="nucleotide sequence ID" value="NZ_CP070372.1"/>
</dbReference>
<reference evidence="2 3" key="1">
    <citation type="submission" date="2021-02" db="EMBL/GenBank/DDBJ databases">
        <title>Paracoccus methylovroum sp.nov., a new methanol and methylamine utilizing methylotrophic denitrifer.</title>
        <authorList>
            <person name="Timsy T."/>
            <person name="Behrendt U."/>
            <person name="Ulrich A."/>
            <person name="Spanner T."/>
            <person name="Foesel B.U."/>
            <person name="Horn M.A."/>
            <person name="Kolb S."/>
        </authorList>
    </citation>
    <scope>NUCLEOTIDE SEQUENCE [LARGE SCALE GENOMIC DNA]</scope>
    <source>
        <strain evidence="2 3">H4-D09</strain>
        <plasmid evidence="2 3">p2</plasmid>
    </source>
</reference>
<evidence type="ECO:0000313" key="3">
    <source>
        <dbReference type="Proteomes" id="UP000663629"/>
    </source>
</evidence>
<evidence type="ECO:0000256" key="1">
    <source>
        <dbReference type="SAM" id="MobiDB-lite"/>
    </source>
</evidence>
<proteinExistence type="predicted"/>
<dbReference type="EMBL" id="CP070372">
    <property type="protein sequence ID" value="QRZ16081.1"/>
    <property type="molecule type" value="Genomic_DNA"/>
</dbReference>
<sequence length="46" mass="5166">MAVAGDQQRRSERRRRNGTISLRVTPQEKARLIRRAQAAGYPGLSS</sequence>
<name>A0ABX7JRH9_9RHOB</name>
<protein>
    <submittedName>
        <fullName evidence="2">Uncharacterized protein</fullName>
    </submittedName>
</protein>
<geneLocation type="plasmid" evidence="2 3">
    <name>p2</name>
</geneLocation>
<accession>A0ABX7JRH9</accession>